<gene>
    <name evidence="1" type="ORF">MILVUS5_LOCUS33038</name>
</gene>
<dbReference type="EMBL" id="CASHSV030000513">
    <property type="protein sequence ID" value="CAJ2668679.1"/>
    <property type="molecule type" value="Genomic_DNA"/>
</dbReference>
<evidence type="ECO:0000313" key="1">
    <source>
        <dbReference type="EMBL" id="CAJ2668679.1"/>
    </source>
</evidence>
<name>A0ACB0LJY1_TRIPR</name>
<proteinExistence type="predicted"/>
<accession>A0ACB0LJY1</accession>
<keyword evidence="2" id="KW-1185">Reference proteome</keyword>
<protein>
    <submittedName>
        <fullName evidence="1">Uncharacterized protein</fullName>
    </submittedName>
</protein>
<reference evidence="1" key="1">
    <citation type="submission" date="2023-10" db="EMBL/GenBank/DDBJ databases">
        <authorList>
            <person name="Rodriguez Cubillos JULIANA M."/>
            <person name="De Vega J."/>
        </authorList>
    </citation>
    <scope>NUCLEOTIDE SEQUENCE</scope>
</reference>
<organism evidence="1 2">
    <name type="scientific">Trifolium pratense</name>
    <name type="common">Red clover</name>
    <dbReference type="NCBI Taxonomy" id="57577"/>
    <lineage>
        <taxon>Eukaryota</taxon>
        <taxon>Viridiplantae</taxon>
        <taxon>Streptophyta</taxon>
        <taxon>Embryophyta</taxon>
        <taxon>Tracheophyta</taxon>
        <taxon>Spermatophyta</taxon>
        <taxon>Magnoliopsida</taxon>
        <taxon>eudicotyledons</taxon>
        <taxon>Gunneridae</taxon>
        <taxon>Pentapetalae</taxon>
        <taxon>rosids</taxon>
        <taxon>fabids</taxon>
        <taxon>Fabales</taxon>
        <taxon>Fabaceae</taxon>
        <taxon>Papilionoideae</taxon>
        <taxon>50 kb inversion clade</taxon>
        <taxon>NPAAA clade</taxon>
        <taxon>Hologalegina</taxon>
        <taxon>IRL clade</taxon>
        <taxon>Trifolieae</taxon>
        <taxon>Trifolium</taxon>
    </lineage>
</organism>
<sequence length="466" mass="52729">MGTLGNIKNEELGTMFILYDENGCGYMNLKGVEIELYPDYFTVVYGIIKLIEVFLLATEVLSKIDSQYNHFCVIGEHRIAQDILTITKGVDKNVSMGEIGKYVGTGLFNAPPSGLELEFDFHANVVVVGIVYHMLLVSTKGGKATLSKDAHIPYGSHHRFSTITQPRNSHNSINAHILFQPVLVCGNQLNIQDMPSLWLPRSFSEYANSPWPQIVQLVDVSVWVAAVLDSCAPKLWYKLGFIIEYHFDGAACFVSALVQELEKFGDACLFHEKQFIQWDPSGCFIVHVEVATIILHHFLDFNLEDKVCLHRGDSDMIHVVWIPCVLAWMIDNEGTINDIKAVEIMEKIKHKKIARLQYCFIVLDGSLVAKLVAFGVTKIVTYGCQFMHIIVRICGYTSQVKMERRKKWDPRRHGNMHTTTWSTKFKQWDTGKIGAVSNCYNLEDKVGFKGGDIVMNPPYWIGPNRS</sequence>
<evidence type="ECO:0000313" key="2">
    <source>
        <dbReference type="Proteomes" id="UP001177021"/>
    </source>
</evidence>
<comment type="caution">
    <text evidence="1">The sequence shown here is derived from an EMBL/GenBank/DDBJ whole genome shotgun (WGS) entry which is preliminary data.</text>
</comment>
<dbReference type="Proteomes" id="UP001177021">
    <property type="component" value="Unassembled WGS sequence"/>
</dbReference>